<sequence>MEGGSSSSELQSIKDAIRCSDVVENRIELLTKLGDFKITEKSELASLAESLTTFWEDYTCLDISQCMLNGAILQVAAKYLESDISNCLAHFLALGTKASIWCGKHLKMTLMSTEESQEEEHANVFFELLLNLLSFSGASFSFLERFPVSVDKLSLDIVEKFFVEQLNLIKDSISGIKRIQCFESVVKVTLGVIDAVIRLCGAYARAVNWESWDEKLAGDKTGMGVEGFSNMNHVINVTKYTIEKLCEIGIVAAKNGGSLVKVLNFSWKGVVTLLQLGEGVLATKVNVADIISNLISLVNESLRCAAEAWSSSLKETISVTEARKTFLPVKFYLINAIKISSLYPCQAYLVQGEITNCILMISTFKILLSNEKLLKTAADVFTELLEKASLDLLISLLNSSQMKQEFKGEILDSLFSKGSYRDTVSEDLSKFNKISSLDEIFSLCGEAFPGEKALLLGRVSLFLGFLKFSVDLEEDVKLGITRKLGWFLDILIDEDVYASILLLQVPGLYGSGETVEVVWQPMFSFLLNALEIFMLVVSPSPAWSELESFLLENIFHPHFLCWEIVMELWCFMLRYAEPGMASGIIGKLCSLLKFVASAESVLVPGSALRKLARSISMLLTFGAQAMVDQVYKSIVSDDGAQLSSVMRLALFMEGFPLNLLSDKMKSIATHRIITDYYVFVENFDDKSMRSFHSGAFGVPVFALSASLQSLPISISDIDVKTLKFLVAIIHNYRVSSDKLMKEHYSKLLSETLGIISKMNHLYASDEMEKVIFELENLFISGPAASDTQLYECKPNLALFMAGLAHMEINETNQSAKTSALWELYHMLLRERHWAFIHLAIAAFGYFSARTCCNELWRFVPQDAALSYDLVSANEASVERFMSQFKIFLEKETALLAMTPSSDQLGLLVREGLTLKKMFQKKSNVIPETTECENMEIDCKKQTGEINGGKQTNKKRKLPDGIRKGMELVESGMKVIVDGISQWQQIQSGSDELHKKFLSNFSRLEDEVAQLIGLAGTD</sequence>
<proteinExistence type="predicted"/>
<gene>
    <name evidence="1" type="ORF">PRUPE_1G060300</name>
</gene>
<dbReference type="Pfam" id="PF14868">
    <property type="entry name" value="DUF4487"/>
    <property type="match status" value="1"/>
</dbReference>
<dbReference type="STRING" id="3760.A0A251QU69"/>
<dbReference type="InterPro" id="IPR027902">
    <property type="entry name" value="DUF4487"/>
</dbReference>
<keyword evidence="2" id="KW-1185">Reference proteome</keyword>
<dbReference type="AlphaFoldDB" id="A0A251QU69"/>
<dbReference type="EMBL" id="CM007651">
    <property type="protein sequence ID" value="ONI26980.1"/>
    <property type="molecule type" value="Genomic_DNA"/>
</dbReference>
<dbReference type="Gramene" id="ONI26980">
    <property type="protein sequence ID" value="ONI26980"/>
    <property type="gene ID" value="PRUPE_1G060300"/>
</dbReference>
<dbReference type="OrthoDB" id="1925340at2759"/>
<organism evidence="1 2">
    <name type="scientific">Prunus persica</name>
    <name type="common">Peach</name>
    <name type="synonym">Amygdalus persica</name>
    <dbReference type="NCBI Taxonomy" id="3760"/>
    <lineage>
        <taxon>Eukaryota</taxon>
        <taxon>Viridiplantae</taxon>
        <taxon>Streptophyta</taxon>
        <taxon>Embryophyta</taxon>
        <taxon>Tracheophyta</taxon>
        <taxon>Spermatophyta</taxon>
        <taxon>Magnoliopsida</taxon>
        <taxon>eudicotyledons</taxon>
        <taxon>Gunneridae</taxon>
        <taxon>Pentapetalae</taxon>
        <taxon>rosids</taxon>
        <taxon>fabids</taxon>
        <taxon>Rosales</taxon>
        <taxon>Rosaceae</taxon>
        <taxon>Amygdaloideae</taxon>
        <taxon>Amygdaleae</taxon>
        <taxon>Prunus</taxon>
    </lineage>
</organism>
<evidence type="ECO:0000313" key="1">
    <source>
        <dbReference type="EMBL" id="ONI26980.1"/>
    </source>
</evidence>
<dbReference type="Proteomes" id="UP000006882">
    <property type="component" value="Chromosome G1"/>
</dbReference>
<name>A0A251QU69_PRUPE</name>
<evidence type="ECO:0000313" key="2">
    <source>
        <dbReference type="Proteomes" id="UP000006882"/>
    </source>
</evidence>
<accession>A0A251QU69</accession>
<dbReference type="eggNOG" id="ENOG502QRN1">
    <property type="taxonomic scope" value="Eukaryota"/>
</dbReference>
<dbReference type="PANTHER" id="PTHR36702">
    <property type="entry name" value="HOLLIDAY JUNCTION RESOLVASE"/>
    <property type="match status" value="1"/>
</dbReference>
<dbReference type="PANTHER" id="PTHR36702:SF1">
    <property type="entry name" value="HOLLIDAY JUNCTION RESOLVASE"/>
    <property type="match status" value="1"/>
</dbReference>
<protein>
    <submittedName>
        <fullName evidence="1">Uncharacterized protein</fullName>
    </submittedName>
</protein>
<reference evidence="1 2" key="1">
    <citation type="journal article" date="2013" name="Nat. Genet.">
        <title>The high-quality draft genome of peach (Prunus persica) identifies unique patterns of genetic diversity, domestication and genome evolution.</title>
        <authorList>
            <consortium name="International Peach Genome Initiative"/>
            <person name="Verde I."/>
            <person name="Abbott A.G."/>
            <person name="Scalabrin S."/>
            <person name="Jung S."/>
            <person name="Shu S."/>
            <person name="Marroni F."/>
            <person name="Zhebentyayeva T."/>
            <person name="Dettori M.T."/>
            <person name="Grimwood J."/>
            <person name="Cattonaro F."/>
            <person name="Zuccolo A."/>
            <person name="Rossini L."/>
            <person name="Jenkins J."/>
            <person name="Vendramin E."/>
            <person name="Meisel L.A."/>
            <person name="Decroocq V."/>
            <person name="Sosinski B."/>
            <person name="Prochnik S."/>
            <person name="Mitros T."/>
            <person name="Policriti A."/>
            <person name="Cipriani G."/>
            <person name="Dondini L."/>
            <person name="Ficklin S."/>
            <person name="Goodstein D.M."/>
            <person name="Xuan P."/>
            <person name="Del Fabbro C."/>
            <person name="Aramini V."/>
            <person name="Copetti D."/>
            <person name="Gonzalez S."/>
            <person name="Horner D.S."/>
            <person name="Falchi R."/>
            <person name="Lucas S."/>
            <person name="Mica E."/>
            <person name="Maldonado J."/>
            <person name="Lazzari B."/>
            <person name="Bielenberg D."/>
            <person name="Pirona R."/>
            <person name="Miculan M."/>
            <person name="Barakat A."/>
            <person name="Testolin R."/>
            <person name="Stella A."/>
            <person name="Tartarini S."/>
            <person name="Tonutti P."/>
            <person name="Arus P."/>
            <person name="Orellana A."/>
            <person name="Wells C."/>
            <person name="Main D."/>
            <person name="Vizzotto G."/>
            <person name="Silva H."/>
            <person name="Salamini F."/>
            <person name="Schmutz J."/>
            <person name="Morgante M."/>
            <person name="Rokhsar D.S."/>
        </authorList>
    </citation>
    <scope>NUCLEOTIDE SEQUENCE [LARGE SCALE GENOMIC DNA]</scope>
    <source>
        <strain evidence="2">cv. Nemared</strain>
    </source>
</reference>